<dbReference type="PATRIC" id="fig|365046.3.peg.2254"/>
<accession>F5XZT6</accession>
<dbReference type="PANTHER" id="PTHR36922:SF1">
    <property type="entry name" value="DUF1993 DOMAIN-CONTAINING PROTEIN"/>
    <property type="match status" value="1"/>
</dbReference>
<organism evidence="1 2">
    <name type="scientific">Ramlibacter tataouinensis (strain ATCC BAA-407 / DSM 14655 / LMG 21543 / TTB310)</name>
    <dbReference type="NCBI Taxonomy" id="365046"/>
    <lineage>
        <taxon>Bacteria</taxon>
        <taxon>Pseudomonadati</taxon>
        <taxon>Pseudomonadota</taxon>
        <taxon>Betaproteobacteria</taxon>
        <taxon>Burkholderiales</taxon>
        <taxon>Comamonadaceae</taxon>
        <taxon>Ramlibacter</taxon>
    </lineage>
</organism>
<reference evidence="2" key="1">
    <citation type="submission" date="2006-01" db="EMBL/GenBank/DDBJ databases">
        <title>Genome of the cyst-dividing bacterium Ramlibacter tataouinensis.</title>
        <authorList>
            <person name="Barakat M."/>
            <person name="Ortet P."/>
            <person name="De Luca G."/>
            <person name="Jourlin-Castelli C."/>
            <person name="Ansaldi M."/>
            <person name="Py B."/>
            <person name="Fichant G."/>
            <person name="Coutinho P."/>
            <person name="Voulhoux R."/>
            <person name="Bastien O."/>
            <person name="Roy S."/>
            <person name="Marechal E."/>
            <person name="Henrissat B."/>
            <person name="Quentin Y."/>
            <person name="Noirot P."/>
            <person name="Filloux A."/>
            <person name="Mejean V."/>
            <person name="DuBow M."/>
            <person name="Barras F."/>
            <person name="Heulin T."/>
        </authorList>
    </citation>
    <scope>NUCLEOTIDE SEQUENCE [LARGE SCALE GENOMIC DNA]</scope>
    <source>
        <strain evidence="2">ATCC BAA-407 / DSM 14655 / LMG 21543 / TTB310</strain>
    </source>
</reference>
<dbReference type="Pfam" id="PF09351">
    <property type="entry name" value="DUF1993"/>
    <property type="match status" value="1"/>
</dbReference>
<reference evidence="1 2" key="2">
    <citation type="journal article" date="2011" name="PLoS ONE">
        <title>The Cyst-Dividing Bacterium Ramlibacter tataouinensis TTB310 Genome Reveals a Well-Stocked Toolbox for Adaptation to a Desert Environment.</title>
        <authorList>
            <person name="De Luca G."/>
            <person name="Barakat M."/>
            <person name="Ortet P."/>
            <person name="Fochesato S."/>
            <person name="Jourlin-Castelli C."/>
            <person name="Ansaldi M."/>
            <person name="Py B."/>
            <person name="Fichant G."/>
            <person name="Coutinho P.M."/>
            <person name="Voulhoux R."/>
            <person name="Bastien O."/>
            <person name="Marechal E."/>
            <person name="Henrissat B."/>
            <person name="Quentin Y."/>
            <person name="Noirot P."/>
            <person name="Filloux A."/>
            <person name="Mejean V."/>
            <person name="Dubow M.S."/>
            <person name="Barras F."/>
            <person name="Barbe V."/>
            <person name="Weissenbach J."/>
            <person name="Mihalcescu I."/>
            <person name="Vermeglio A."/>
            <person name="Achouak W."/>
            <person name="Heulin T."/>
        </authorList>
    </citation>
    <scope>NUCLEOTIDE SEQUENCE [LARGE SCALE GENOMIC DNA]</scope>
    <source>
        <strain evidence="2">ATCC BAA-407 / DSM 14655 / LMG 21543 / TTB310</strain>
    </source>
</reference>
<protein>
    <recommendedName>
        <fullName evidence="3">DUF1993 domain-containing protein</fullName>
    </recommendedName>
</protein>
<dbReference type="InterPro" id="IPR034660">
    <property type="entry name" value="DinB/YfiT-like"/>
</dbReference>
<evidence type="ECO:0000313" key="2">
    <source>
        <dbReference type="Proteomes" id="UP000008385"/>
    </source>
</evidence>
<evidence type="ECO:0008006" key="3">
    <source>
        <dbReference type="Google" id="ProtNLM"/>
    </source>
</evidence>
<dbReference type="OrthoDB" id="338237at2"/>
<dbReference type="InterPro" id="IPR018531">
    <property type="entry name" value="DUF1993"/>
</dbReference>
<dbReference type="AlphaFoldDB" id="F5XZT6"/>
<dbReference type="eggNOG" id="COG3812">
    <property type="taxonomic scope" value="Bacteria"/>
</dbReference>
<dbReference type="PANTHER" id="PTHR36922">
    <property type="entry name" value="BLL2446 PROTEIN"/>
    <property type="match status" value="1"/>
</dbReference>
<sequence length="170" mass="18813">MSISMSSASLPIFKTMLANLAHLLDKGQAHAEVRKFDAAALTTFRLAPDMLPFTRQVLIACDAAKNGVARISGMEAPRFEDNESTFPELKARIQKTLDWLATVPAGKLDGTEDKEITFPVGREATRTMKAEAYLKHWVLPNFFFHVTTAYAILRHNGVELGKGDYLMGKA</sequence>
<name>F5XZT6_RAMTT</name>
<dbReference type="Proteomes" id="UP000008385">
    <property type="component" value="Chromosome"/>
</dbReference>
<evidence type="ECO:0000313" key="1">
    <source>
        <dbReference type="EMBL" id="AEG93297.1"/>
    </source>
</evidence>
<dbReference type="RefSeq" id="WP_013901529.1">
    <property type="nucleotide sequence ID" value="NC_015677.1"/>
</dbReference>
<dbReference type="HOGENOM" id="CLU_090929_1_0_4"/>
<proteinExistence type="predicted"/>
<gene>
    <name evidence="1" type="ordered locus">Rta_22010</name>
</gene>
<dbReference type="KEGG" id="rta:Rta_22010"/>
<dbReference type="SUPFAM" id="SSF109854">
    <property type="entry name" value="DinB/YfiT-like putative metalloenzymes"/>
    <property type="match status" value="1"/>
</dbReference>
<dbReference type="Gene3D" id="1.20.120.450">
    <property type="entry name" value="dinb family like domain"/>
    <property type="match status" value="1"/>
</dbReference>
<keyword evidence="2" id="KW-1185">Reference proteome</keyword>
<dbReference type="EMBL" id="CP000245">
    <property type="protein sequence ID" value="AEG93297.1"/>
    <property type="molecule type" value="Genomic_DNA"/>
</dbReference>